<dbReference type="InterPro" id="IPR001611">
    <property type="entry name" value="Leu-rich_rpt"/>
</dbReference>
<comment type="caution">
    <text evidence="3">The sequence shown here is derived from an EMBL/GenBank/DDBJ whole genome shotgun (WGS) entry which is preliminary data.</text>
</comment>
<dbReference type="EMBL" id="SWCJ01000003">
    <property type="protein sequence ID" value="TKB56613.1"/>
    <property type="molecule type" value="Genomic_DNA"/>
</dbReference>
<protein>
    <recommendedName>
        <fullName evidence="5">BRCT domain-containing protein</fullName>
    </recommendedName>
</protein>
<gene>
    <name evidence="3" type="ORF">FCL42_05620</name>
</gene>
<dbReference type="Proteomes" id="UP000305675">
    <property type="component" value="Unassembled WGS sequence"/>
</dbReference>
<name>A0A4U1BPS8_9GAMM</name>
<dbReference type="InterPro" id="IPR003591">
    <property type="entry name" value="Leu-rich_rpt_typical-subtyp"/>
</dbReference>
<evidence type="ECO:0000256" key="1">
    <source>
        <dbReference type="ARBA" id="ARBA00022614"/>
    </source>
</evidence>
<dbReference type="SUPFAM" id="SSF52058">
    <property type="entry name" value="L domain-like"/>
    <property type="match status" value="1"/>
</dbReference>
<keyword evidence="2" id="KW-0677">Repeat</keyword>
<dbReference type="SUPFAM" id="SSF52047">
    <property type="entry name" value="RNI-like"/>
    <property type="match status" value="1"/>
</dbReference>
<evidence type="ECO:0000313" key="4">
    <source>
        <dbReference type="Proteomes" id="UP000305675"/>
    </source>
</evidence>
<sequence length="935" mass="105275">MQSMELEDYNHDSLLESVHLDVEHLFYDSDEPMESWQQLSRAFPRLRKLTFEDLGRVGGRKEVNAEFFQQFPNLSELEMPTRSRDKLSVRLEGVNPEHLANLEKLTLSQCRDEDLALLSSLPKLTELTVRLYQSSVNVVISDQSPLKVLKVGLESQVKALCCDLENSQLTSVVLGQLDYYDDGPTALSVNQLCLPSSLQEFTLDAHCIGKLPGAILGANQDLDQLTLNLGSAELSEDLLGELKELNRLTLTLSEPTPPLPAALFAKLTRATKFELKCEQTPISGLLLPHGMVVEDFNYFNASGALEQANALVLPELTRAWVFGLKGDQLDWLAHSPKLAQCNFVVKGKVSQMPELPALTSLTLQGAELEQLPTSVLGSSTIERLSLLSVSLPRLGDMSQMTALADVWIKPWRHEQASLPDQQDLIAIPALKSLRLDIEMKQFDPAWINLNAELDLDISNEKLAAEWQILKRSHLSDEESLGYLNILAPVYKPVELPSMPANFHLTMMAAKYNRFKAQHKAWLSQLAQHNQQQRPFGADSILFVSGRSGFKATELKAKAEEVGFSLSKKLDDKVTHILLGSAPKNIESFDLERHAIIDDSVLQQCFEANAPKFLQQQGGESMEASVLEMLASPDEASHKVAVQMLEQGGVTEAMRLPLFLILKTTADNSFRKQIKHLLAGMGDEAFQLAVNDRILFHNCRGLDDYGNLKGQGVMVDKLKKQRRKWGEVLCMEFAQLFFRRYGEGLIYVMLQKTPAELRLSMLESLVEGDCLNWRRGMGMDQIQEFWHKESQINLHWHPMHYLNNDSLLGAVKIEIPKELASGRTIRRLDLGNCLLSTLPKGADQFTEITSLSLAHNMLDSLPSAMTKFTQLEELDLSFNHFREFPKVLLKMPWLKKLDFRRATRPGLDEDYGSHYHKLRVPQAFLEACPDCEVLQD</sequence>
<reference evidence="3 4" key="1">
    <citation type="submission" date="2019-04" db="EMBL/GenBank/DDBJ databases">
        <authorList>
            <person name="Hwang J.C."/>
        </authorList>
    </citation>
    <scope>NUCLEOTIDE SEQUENCE [LARGE SCALE GENOMIC DNA]</scope>
    <source>
        <strain evidence="3 4">IMCC35002</strain>
    </source>
</reference>
<dbReference type="AlphaFoldDB" id="A0A4U1BPS8"/>
<dbReference type="Pfam" id="PF13855">
    <property type="entry name" value="LRR_8"/>
    <property type="match status" value="1"/>
</dbReference>
<dbReference type="GO" id="GO:0005737">
    <property type="term" value="C:cytoplasm"/>
    <property type="evidence" value="ECO:0007669"/>
    <property type="project" value="TreeGrafter"/>
</dbReference>
<evidence type="ECO:0008006" key="5">
    <source>
        <dbReference type="Google" id="ProtNLM"/>
    </source>
</evidence>
<accession>A0A4U1BPS8</accession>
<dbReference type="Gene3D" id="3.80.10.10">
    <property type="entry name" value="Ribonuclease Inhibitor"/>
    <property type="match status" value="2"/>
</dbReference>
<dbReference type="InterPro" id="IPR050216">
    <property type="entry name" value="LRR_domain-containing"/>
</dbReference>
<dbReference type="PANTHER" id="PTHR48051">
    <property type="match status" value="1"/>
</dbReference>
<evidence type="ECO:0000313" key="3">
    <source>
        <dbReference type="EMBL" id="TKB56613.1"/>
    </source>
</evidence>
<keyword evidence="4" id="KW-1185">Reference proteome</keyword>
<dbReference type="SMART" id="SM00369">
    <property type="entry name" value="LRR_TYP"/>
    <property type="match status" value="3"/>
</dbReference>
<keyword evidence="1" id="KW-0433">Leucine-rich repeat</keyword>
<dbReference type="RefSeq" id="WP_136862417.1">
    <property type="nucleotide sequence ID" value="NZ_SWCJ01000003.1"/>
</dbReference>
<dbReference type="OrthoDB" id="8532199at2"/>
<organism evidence="3 4">
    <name type="scientific">Ferrimonas aestuarii</name>
    <dbReference type="NCBI Taxonomy" id="2569539"/>
    <lineage>
        <taxon>Bacteria</taxon>
        <taxon>Pseudomonadati</taxon>
        <taxon>Pseudomonadota</taxon>
        <taxon>Gammaproteobacteria</taxon>
        <taxon>Alteromonadales</taxon>
        <taxon>Ferrimonadaceae</taxon>
        <taxon>Ferrimonas</taxon>
    </lineage>
</organism>
<dbReference type="InterPro" id="IPR032675">
    <property type="entry name" value="LRR_dom_sf"/>
</dbReference>
<evidence type="ECO:0000256" key="2">
    <source>
        <dbReference type="ARBA" id="ARBA00022737"/>
    </source>
</evidence>
<proteinExistence type="predicted"/>
<dbReference type="PANTHER" id="PTHR48051:SF1">
    <property type="entry name" value="RAS SUPPRESSOR PROTEIN 1"/>
    <property type="match status" value="1"/>
</dbReference>